<dbReference type="OrthoDB" id="9773549at2"/>
<dbReference type="EMBL" id="FRAP01000003">
    <property type="protein sequence ID" value="SHK19260.1"/>
    <property type="molecule type" value="Genomic_DNA"/>
</dbReference>
<accession>A0A1M6QGM6</accession>
<dbReference type="AlphaFoldDB" id="A0A1M6QGM6"/>
<dbReference type="Gene3D" id="3.40.50.1820">
    <property type="entry name" value="alpha/beta hydrolase"/>
    <property type="match status" value="1"/>
</dbReference>
<dbReference type="PANTHER" id="PTHR37017">
    <property type="entry name" value="AB HYDROLASE-1 DOMAIN-CONTAINING PROTEIN-RELATED"/>
    <property type="match status" value="1"/>
</dbReference>
<dbReference type="InterPro" id="IPR000073">
    <property type="entry name" value="AB_hydrolase_1"/>
</dbReference>
<dbReference type="STRING" id="1848.SAMN05443637_103306"/>
<evidence type="ECO:0000313" key="2">
    <source>
        <dbReference type="EMBL" id="SHK19260.1"/>
    </source>
</evidence>
<name>A0A1M6QGM6_PSETH</name>
<gene>
    <name evidence="2" type="ORF">SAMN05443637_103306</name>
</gene>
<dbReference type="GO" id="GO:0016787">
    <property type="term" value="F:hydrolase activity"/>
    <property type="evidence" value="ECO:0007669"/>
    <property type="project" value="UniProtKB-KW"/>
</dbReference>
<dbReference type="InterPro" id="IPR029058">
    <property type="entry name" value="AB_hydrolase_fold"/>
</dbReference>
<feature type="domain" description="AB hydrolase-1" evidence="1">
    <location>
        <begin position="4"/>
        <end position="219"/>
    </location>
</feature>
<organism evidence="2 3">
    <name type="scientific">Pseudonocardia thermophila</name>
    <dbReference type="NCBI Taxonomy" id="1848"/>
    <lineage>
        <taxon>Bacteria</taxon>
        <taxon>Bacillati</taxon>
        <taxon>Actinomycetota</taxon>
        <taxon>Actinomycetes</taxon>
        <taxon>Pseudonocardiales</taxon>
        <taxon>Pseudonocardiaceae</taxon>
        <taxon>Pseudonocardia</taxon>
    </lineage>
</organism>
<proteinExistence type="predicted"/>
<dbReference type="SUPFAM" id="SSF53474">
    <property type="entry name" value="alpha/beta-Hydrolases"/>
    <property type="match status" value="1"/>
</dbReference>
<dbReference type="RefSeq" id="WP_073455818.1">
    <property type="nucleotide sequence ID" value="NZ_CALGVN010000015.1"/>
</dbReference>
<sequence>MTSFVLVPGAGGQAWYWHRVVPLLEERGHTAVPVELPATDDTAGLAEYADTIVAASPQGEVVVVAHSMGGLSAPLVVDRLDVREFVLVNAMTPGPGETGGEWWDAVGQEQAAREFAHAQGRDPDAPFDVWDVFFHDVPPEITAAAKAMPEPVQSDRPFADPFPLAAWPDVPTRFLASRDDRLFPLKLQRRIVRERLGIEVEEIPGGHLVALSEPVALVERLLDRAG</sequence>
<evidence type="ECO:0000259" key="1">
    <source>
        <dbReference type="Pfam" id="PF12697"/>
    </source>
</evidence>
<keyword evidence="2" id="KW-0378">Hydrolase</keyword>
<dbReference type="Proteomes" id="UP000184363">
    <property type="component" value="Unassembled WGS sequence"/>
</dbReference>
<evidence type="ECO:0000313" key="3">
    <source>
        <dbReference type="Proteomes" id="UP000184363"/>
    </source>
</evidence>
<dbReference type="InterPro" id="IPR052897">
    <property type="entry name" value="Sec-Metab_Biosynth_Hydrolase"/>
</dbReference>
<protein>
    <submittedName>
        <fullName evidence="2">Alpha/beta hydrolase family protein</fullName>
    </submittedName>
</protein>
<dbReference type="Pfam" id="PF12697">
    <property type="entry name" value="Abhydrolase_6"/>
    <property type="match status" value="1"/>
</dbReference>
<dbReference type="PANTHER" id="PTHR37017:SF11">
    <property type="entry name" value="ESTERASE_LIPASE_THIOESTERASE DOMAIN-CONTAINING PROTEIN"/>
    <property type="match status" value="1"/>
</dbReference>
<keyword evidence="3" id="KW-1185">Reference proteome</keyword>
<reference evidence="2 3" key="1">
    <citation type="submission" date="2016-11" db="EMBL/GenBank/DDBJ databases">
        <authorList>
            <person name="Jaros S."/>
            <person name="Januszkiewicz K."/>
            <person name="Wedrychowicz H."/>
        </authorList>
    </citation>
    <scope>NUCLEOTIDE SEQUENCE [LARGE SCALE GENOMIC DNA]</scope>
    <source>
        <strain evidence="2 3">DSM 43832</strain>
    </source>
</reference>